<evidence type="ECO:0000313" key="3">
    <source>
        <dbReference type="EMBL" id="GEB30978.1"/>
    </source>
</evidence>
<name>A0A4Y3PIE0_BREPA</name>
<dbReference type="CDD" id="cd20736">
    <property type="entry name" value="PoNe_Nuclease"/>
    <property type="match status" value="1"/>
</dbReference>
<dbReference type="STRING" id="54914.AV540_08830"/>
<dbReference type="InterPro" id="IPR011335">
    <property type="entry name" value="Restrct_endonuc-II-like"/>
</dbReference>
<dbReference type="PANTHER" id="PTHR34039">
    <property type="entry name" value="UPF0102 PROTEIN YRAN"/>
    <property type="match status" value="1"/>
</dbReference>
<organism evidence="3 4">
    <name type="scientific">Brevibacillus parabrevis</name>
    <dbReference type="NCBI Taxonomy" id="54914"/>
    <lineage>
        <taxon>Bacteria</taxon>
        <taxon>Bacillati</taxon>
        <taxon>Bacillota</taxon>
        <taxon>Bacilli</taxon>
        <taxon>Bacillales</taxon>
        <taxon>Paenibacillaceae</taxon>
        <taxon>Brevibacillus</taxon>
    </lineage>
</organism>
<comment type="similarity">
    <text evidence="1 2">Belongs to the UPF0102 family.</text>
</comment>
<evidence type="ECO:0000256" key="2">
    <source>
        <dbReference type="HAMAP-Rule" id="MF_00048"/>
    </source>
</evidence>
<dbReference type="Proteomes" id="UP000316882">
    <property type="component" value="Unassembled WGS sequence"/>
</dbReference>
<protein>
    <recommendedName>
        <fullName evidence="2">UPF0102 protein BPA01_05580</fullName>
    </recommendedName>
</protein>
<dbReference type="EMBL" id="BJMH01000002">
    <property type="protein sequence ID" value="GEB30978.1"/>
    <property type="molecule type" value="Genomic_DNA"/>
</dbReference>
<sequence>MSDRRRLLGQKGEQLAMRYLAQKGYRIVEQNTRTKQGEIDLIVQDDKTLVFVEVRTRSSWAFGTAAESVTWKKKQKLRQLAMAYIQAQQQPIASFRFDVVAIFHPGGNDRSEPSEPVIEHFMNAF</sequence>
<dbReference type="RefSeq" id="WP_122965173.1">
    <property type="nucleotide sequence ID" value="NZ_BJMH01000002.1"/>
</dbReference>
<dbReference type="PANTHER" id="PTHR34039:SF1">
    <property type="entry name" value="UPF0102 PROTEIN YRAN"/>
    <property type="match status" value="1"/>
</dbReference>
<dbReference type="AlphaFoldDB" id="A0A4Y3PIE0"/>
<dbReference type="NCBIfam" id="NF009150">
    <property type="entry name" value="PRK12497.1-3"/>
    <property type="match status" value="1"/>
</dbReference>
<comment type="caution">
    <text evidence="3">The sequence shown here is derived from an EMBL/GenBank/DDBJ whole genome shotgun (WGS) entry which is preliminary data.</text>
</comment>
<dbReference type="InterPro" id="IPR011856">
    <property type="entry name" value="tRNA_endonuc-like_dom_sf"/>
</dbReference>
<dbReference type="GO" id="GO:0003676">
    <property type="term" value="F:nucleic acid binding"/>
    <property type="evidence" value="ECO:0007669"/>
    <property type="project" value="InterPro"/>
</dbReference>
<keyword evidence="4" id="KW-1185">Reference proteome</keyword>
<dbReference type="SUPFAM" id="SSF52980">
    <property type="entry name" value="Restriction endonuclease-like"/>
    <property type="match status" value="1"/>
</dbReference>
<dbReference type="NCBIfam" id="NF009154">
    <property type="entry name" value="PRK12497.3-3"/>
    <property type="match status" value="1"/>
</dbReference>
<dbReference type="Pfam" id="PF02021">
    <property type="entry name" value="UPF0102"/>
    <property type="match status" value="1"/>
</dbReference>
<dbReference type="NCBIfam" id="TIGR00252">
    <property type="entry name" value="YraN family protein"/>
    <property type="match status" value="1"/>
</dbReference>
<reference evidence="3 4" key="1">
    <citation type="submission" date="2019-06" db="EMBL/GenBank/DDBJ databases">
        <title>Whole genome shotgun sequence of Brevibacillus parabrevis NBRC 12334.</title>
        <authorList>
            <person name="Hosoyama A."/>
            <person name="Uohara A."/>
            <person name="Ohji S."/>
            <person name="Ichikawa N."/>
        </authorList>
    </citation>
    <scope>NUCLEOTIDE SEQUENCE [LARGE SCALE GENOMIC DNA]</scope>
    <source>
        <strain evidence="3 4">NBRC 12334</strain>
    </source>
</reference>
<dbReference type="InterPro" id="IPR003509">
    <property type="entry name" value="UPF0102_YraN-like"/>
</dbReference>
<dbReference type="HAMAP" id="MF_00048">
    <property type="entry name" value="UPF0102"/>
    <property type="match status" value="1"/>
</dbReference>
<evidence type="ECO:0000313" key="4">
    <source>
        <dbReference type="Proteomes" id="UP000316882"/>
    </source>
</evidence>
<accession>A0A4Y3PIE0</accession>
<dbReference type="GeneID" id="87612748"/>
<proteinExistence type="inferred from homology"/>
<gene>
    <name evidence="3" type="ORF">BPA01_05580</name>
</gene>
<dbReference type="Gene3D" id="3.40.1350.10">
    <property type="match status" value="1"/>
</dbReference>
<evidence type="ECO:0000256" key="1">
    <source>
        <dbReference type="ARBA" id="ARBA00006738"/>
    </source>
</evidence>